<organism evidence="2 3">
    <name type="scientific">Patagioenas fasciata monilis</name>
    <dbReference type="NCBI Taxonomy" id="372326"/>
    <lineage>
        <taxon>Eukaryota</taxon>
        <taxon>Metazoa</taxon>
        <taxon>Chordata</taxon>
        <taxon>Craniata</taxon>
        <taxon>Vertebrata</taxon>
        <taxon>Euteleostomi</taxon>
        <taxon>Archelosauria</taxon>
        <taxon>Archosauria</taxon>
        <taxon>Dinosauria</taxon>
        <taxon>Saurischia</taxon>
        <taxon>Theropoda</taxon>
        <taxon>Coelurosauria</taxon>
        <taxon>Aves</taxon>
        <taxon>Neognathae</taxon>
        <taxon>Neoaves</taxon>
        <taxon>Columbimorphae</taxon>
        <taxon>Columbiformes</taxon>
        <taxon>Columbidae</taxon>
        <taxon>Patagioenas</taxon>
    </lineage>
</organism>
<protein>
    <submittedName>
        <fullName evidence="2">Uncharacterized protein</fullName>
    </submittedName>
</protein>
<dbReference type="EMBL" id="LSYS01005474">
    <property type="protein sequence ID" value="OPJ77469.1"/>
    <property type="molecule type" value="Genomic_DNA"/>
</dbReference>
<evidence type="ECO:0000313" key="3">
    <source>
        <dbReference type="Proteomes" id="UP000190648"/>
    </source>
</evidence>
<evidence type="ECO:0000313" key="2">
    <source>
        <dbReference type="EMBL" id="OPJ77469.1"/>
    </source>
</evidence>
<gene>
    <name evidence="2" type="ORF">AV530_000446</name>
</gene>
<dbReference type="AlphaFoldDB" id="A0A1V4JZ31"/>
<dbReference type="Proteomes" id="UP000190648">
    <property type="component" value="Unassembled WGS sequence"/>
</dbReference>
<keyword evidence="3" id="KW-1185">Reference proteome</keyword>
<evidence type="ECO:0000256" key="1">
    <source>
        <dbReference type="SAM" id="MobiDB-lite"/>
    </source>
</evidence>
<accession>A0A1V4JZ31</accession>
<name>A0A1V4JZ31_PATFA</name>
<feature type="region of interest" description="Disordered" evidence="1">
    <location>
        <begin position="76"/>
        <end position="104"/>
    </location>
</feature>
<proteinExistence type="predicted"/>
<reference evidence="2 3" key="1">
    <citation type="submission" date="2016-02" db="EMBL/GenBank/DDBJ databases">
        <title>Band-tailed pigeon sequencing and assembly.</title>
        <authorList>
            <person name="Soares A.E."/>
            <person name="Novak B.J."/>
            <person name="Rice E.S."/>
            <person name="O'Connell B."/>
            <person name="Chang D."/>
            <person name="Weber S."/>
            <person name="Shapiro B."/>
        </authorList>
    </citation>
    <scope>NUCLEOTIDE SEQUENCE [LARGE SCALE GENOMIC DNA]</scope>
    <source>
        <strain evidence="2">BTP2013</strain>
        <tissue evidence="2">Blood</tissue>
    </source>
</reference>
<comment type="caution">
    <text evidence="2">The sequence shown here is derived from an EMBL/GenBank/DDBJ whole genome shotgun (WGS) entry which is preliminary data.</text>
</comment>
<sequence>MVLKPENVINSSETMQEDLNSSCQLQPCRIIKRETCKGNIPSSKLVLQRAGLQIERVQGVNQLNRYSSLFNRITRSRNPRNIREPLHPRTTAQMPLQLSAARYD</sequence>